<accession>A0A1I2GQ89</accession>
<dbReference type="SUPFAM" id="SSF49344">
    <property type="entry name" value="CBD9-like"/>
    <property type="match status" value="1"/>
</dbReference>
<dbReference type="GO" id="GO:0016052">
    <property type="term" value="P:carbohydrate catabolic process"/>
    <property type="evidence" value="ECO:0007669"/>
    <property type="project" value="InterPro"/>
</dbReference>
<evidence type="ECO:0000313" key="2">
    <source>
        <dbReference type="EMBL" id="SFF19438.1"/>
    </source>
</evidence>
<dbReference type="RefSeq" id="WP_093919497.1">
    <property type="nucleotide sequence ID" value="NZ_FONW01000003.1"/>
</dbReference>
<dbReference type="AlphaFoldDB" id="A0A1I2GQ89"/>
<dbReference type="CDD" id="cd09620">
    <property type="entry name" value="CBM9_like_3"/>
    <property type="match status" value="1"/>
</dbReference>
<gene>
    <name evidence="2" type="ORF">SAMN05216283_10368</name>
</gene>
<dbReference type="Proteomes" id="UP000198964">
    <property type="component" value="Unassembled WGS sequence"/>
</dbReference>
<dbReference type="GO" id="GO:0030246">
    <property type="term" value="F:carbohydrate binding"/>
    <property type="evidence" value="ECO:0007669"/>
    <property type="project" value="InterPro"/>
</dbReference>
<evidence type="ECO:0000259" key="1">
    <source>
        <dbReference type="Pfam" id="PF16011"/>
    </source>
</evidence>
<dbReference type="Gene3D" id="2.60.40.1190">
    <property type="match status" value="1"/>
</dbReference>
<dbReference type="STRING" id="655355.SAMN05216283_10368"/>
<name>A0A1I2GQ89_9BACT</name>
<dbReference type="Pfam" id="PF16011">
    <property type="entry name" value="CBM9_2"/>
    <property type="match status" value="1"/>
</dbReference>
<proteinExistence type="predicted"/>
<sequence length="212" mass="24344">MKLEIPRLEAPISGPEAIAQVLKEQAATPLAFAPWGKPDTIHDVNFKIAHNDAYIFLHYTVREDEILARYSRHNEPVYTDSCVEFFIIFDGEENYYNFEFNSLGTCLSANGPDREKRASQSVEQLSKIKTQTKIQRLNGQESPRFEWQLSIQLPIELFGNSQLSKLSGKNARANFYKCGDDLSKPHFLSWNNIETPQPDFHQPPYFGEVVFL</sequence>
<dbReference type="EMBL" id="FONW01000003">
    <property type="protein sequence ID" value="SFF19438.1"/>
    <property type="molecule type" value="Genomic_DNA"/>
</dbReference>
<feature type="domain" description="Carbohydrate-binding" evidence="1">
    <location>
        <begin position="30"/>
        <end position="211"/>
    </location>
</feature>
<reference evidence="2 3" key="1">
    <citation type="submission" date="2016-10" db="EMBL/GenBank/DDBJ databases">
        <authorList>
            <person name="de Groot N.N."/>
        </authorList>
    </citation>
    <scope>NUCLEOTIDE SEQUENCE [LARGE SCALE GENOMIC DNA]</scope>
    <source>
        <strain evidence="2 3">CGMCC 1.9156</strain>
    </source>
</reference>
<organism evidence="2 3">
    <name type="scientific">Sunxiuqinia elliptica</name>
    <dbReference type="NCBI Taxonomy" id="655355"/>
    <lineage>
        <taxon>Bacteria</taxon>
        <taxon>Pseudomonadati</taxon>
        <taxon>Bacteroidota</taxon>
        <taxon>Bacteroidia</taxon>
        <taxon>Marinilabiliales</taxon>
        <taxon>Prolixibacteraceae</taxon>
        <taxon>Sunxiuqinia</taxon>
    </lineage>
</organism>
<evidence type="ECO:0000313" key="3">
    <source>
        <dbReference type="Proteomes" id="UP000198964"/>
    </source>
</evidence>
<dbReference type="InterPro" id="IPR010502">
    <property type="entry name" value="Carb-bd_dom_fam9"/>
</dbReference>
<dbReference type="GO" id="GO:0004553">
    <property type="term" value="F:hydrolase activity, hydrolyzing O-glycosyl compounds"/>
    <property type="evidence" value="ECO:0007669"/>
    <property type="project" value="InterPro"/>
</dbReference>
<keyword evidence="3" id="KW-1185">Reference proteome</keyword>
<protein>
    <submittedName>
        <fullName evidence="2">Carbohydrate-binding family 9</fullName>
    </submittedName>
</protein>